<dbReference type="KEGG" id="mmx:MmarC6_0586"/>
<reference evidence="2" key="1">
    <citation type="submission" date="2007-10" db="EMBL/GenBank/DDBJ databases">
        <title>Complete sequence of Methanococcus maripaludis C6.</title>
        <authorList>
            <consortium name="US DOE Joint Genome Institute"/>
            <person name="Copeland A."/>
            <person name="Lucas S."/>
            <person name="Lapidus A."/>
            <person name="Barry K."/>
            <person name="Glavina del Rio T."/>
            <person name="Dalin E."/>
            <person name="Tice H."/>
            <person name="Pitluck S."/>
            <person name="Clum A."/>
            <person name="Schmutz J."/>
            <person name="Larimer F."/>
            <person name="Land M."/>
            <person name="Hauser L."/>
            <person name="Kyrpides N."/>
            <person name="Mikhailova N."/>
            <person name="Sieprawska-Lupa M."/>
            <person name="Whitman W.B."/>
            <person name="Richardson P."/>
        </authorList>
    </citation>
    <scope>NUCLEOTIDE SEQUENCE [LARGE SCALE GENOMIC DNA]</scope>
    <source>
        <strain evidence="2">C6</strain>
    </source>
</reference>
<feature type="domain" description="Polysaccharide pyruvyl transferase" evidence="1">
    <location>
        <begin position="25"/>
        <end position="335"/>
    </location>
</feature>
<name>A9A6X5_METM6</name>
<dbReference type="STRING" id="444158.MmarC6_0586"/>
<proteinExistence type="predicted"/>
<dbReference type="Pfam" id="PF04230">
    <property type="entry name" value="PS_pyruv_trans"/>
    <property type="match status" value="1"/>
</dbReference>
<keyword evidence="2" id="KW-0808">Transferase</keyword>
<dbReference type="PANTHER" id="PTHR36836:SF1">
    <property type="entry name" value="COLANIC ACID BIOSYNTHESIS PROTEIN WCAK"/>
    <property type="match status" value="1"/>
</dbReference>
<dbReference type="PANTHER" id="PTHR36836">
    <property type="entry name" value="COLANIC ACID BIOSYNTHESIS PROTEIN WCAK"/>
    <property type="match status" value="1"/>
</dbReference>
<protein>
    <submittedName>
        <fullName evidence="2">Polysaccharide pyruvyl transferase</fullName>
    </submittedName>
</protein>
<dbReference type="eggNOG" id="arCOG04826">
    <property type="taxonomic scope" value="Archaea"/>
</dbReference>
<dbReference type="PhylomeDB" id="A9A6X5"/>
<gene>
    <name evidence="2" type="ordered locus">MmarC6_0586</name>
</gene>
<evidence type="ECO:0000313" key="2">
    <source>
        <dbReference type="EMBL" id="ABX01403.1"/>
    </source>
</evidence>
<sequence length="395" mass="45345">MNNVVILGIKLDSANRGVNALGIGAISALNENFNYSNYNIVYISKNKMFKKQKITVNNNEINVNSYGFNPVDFIYSLLDLLLVNFMGSQPKSELSRLLLNSQVIFDVNEGDSFSDIYGYKRIIRHSLDSYAAILSKNKLVFLPQTIGPFNTKIGRFLAKKILKNLSSIYVRDNRGIKYLEKWGIPYKLGIDMATFMFPEKTEFEVDKNTVGLNISGLLYYLDIQNYGNLKYTEFQYYKEFSLKLIDRLLSNGYNVLLIPHTYSVEFPIKEDDLRAIKDIVAEIQHENLRYVSKDYNAQQLKYIISKTEFFMGARMHSCIAGLSTSVPTVGLAYSYKFKGTFDMFDQGNSVVDIRELTQDNISEAINDIMAHIQKKNDTREKLKKFNEDKGLKIEL</sequence>
<organism evidence="2">
    <name type="scientific">Methanococcus maripaludis (strain C6 / ATCC BAA-1332)</name>
    <dbReference type="NCBI Taxonomy" id="444158"/>
    <lineage>
        <taxon>Archaea</taxon>
        <taxon>Methanobacteriati</taxon>
        <taxon>Methanobacteriota</taxon>
        <taxon>Methanomada group</taxon>
        <taxon>Methanococci</taxon>
        <taxon>Methanococcales</taxon>
        <taxon>Methanococcaceae</taxon>
        <taxon>Methanococcus</taxon>
    </lineage>
</organism>
<evidence type="ECO:0000259" key="1">
    <source>
        <dbReference type="Pfam" id="PF04230"/>
    </source>
</evidence>
<dbReference type="OrthoDB" id="135600at2157"/>
<dbReference type="AlphaFoldDB" id="A9A6X5"/>
<dbReference type="HOGENOM" id="CLU_039510_1_0_2"/>
<dbReference type="InterPro" id="IPR007345">
    <property type="entry name" value="Polysacch_pyruvyl_Trfase"/>
</dbReference>
<dbReference type="GO" id="GO:0016740">
    <property type="term" value="F:transferase activity"/>
    <property type="evidence" value="ECO:0007669"/>
    <property type="project" value="UniProtKB-KW"/>
</dbReference>
<accession>A9A6X5</accession>
<dbReference type="EMBL" id="CP000867">
    <property type="protein sequence ID" value="ABX01403.1"/>
    <property type="molecule type" value="Genomic_DNA"/>
</dbReference>